<dbReference type="OrthoDB" id="9757559at2"/>
<dbReference type="InterPro" id="IPR025110">
    <property type="entry name" value="AMP-bd_C"/>
</dbReference>
<dbReference type="InterPro" id="IPR023213">
    <property type="entry name" value="CAT-like_dom_sf"/>
</dbReference>
<dbReference type="InterPro" id="IPR010071">
    <property type="entry name" value="AA_adenyl_dom"/>
</dbReference>
<sequence>MSVMGLVKLIDMAKKGARFGRLSSRHPEIEGVDDAEISAAHSEITAFLSTCAPAKSSRPQMDKPGYLVSRYASQYLWLYENFTQKSAMYNIPIAREIVGPFDPARLLSALEKLLRRHAALRGHYRLDGVEIIADIATPDALSVEGRLEDISAADDEEQQKRVKDALQAQCSVPFDLSSELPLRCLILKKSAQHHCLFLTFHHCVVDGWTANLLIDELSHGYHSGEELLRFNSDHAFFRFLEDPFITVGNVEESLKYWLDELYNAPAKHALEYDIAITSADRMQNIIRESLADNLQQSLTQLSRRASTSLFTLLHTAFALLMARESKSERVVIGSPVANRSEPGLNTAIGSFVNTVAWQFHVAADDSFCTLLQKSVDKFSRSFRHQGLPFSYLVEQLKPARGKFHPIFQIMFVCQHRKSNELTFGAAQVATLPRSYAPPKFDLVLEVISTAEGIQFEWQYNSRLFAPQRIRALAQAYTLLLQQIAHDPRQPVDRYTLTPADDIPRLRTLSVGTEMPHFLHQNLAQRLWHAGKNHAALPALTEGNRVWHYDELLQNASAIAQWLKIYTARQALIAVDLPRGAQQAIAVLGIVLAGRAYLPLAEGLPDKRAADIIRLSGCDCVLNDATSQHSRYPSGLRCQTLEAIFSTAHLRDEFHFTPGKADDLAYVIYTSGTTGTPKGVAVEHGAVTNTLLTMNHLFNVSPQDNVLAIADLAFDLSVYDLFGSWLAGATVVSLSTKTAREPASWLNEIRQQRISIWNSVPAILQMLMQYCEQENIASLPELRQIWLSGDRISPRLIAQAHRLCPDAAITSLGGATEGAIWSIHYPLARDAQYRNAIPYGVALPNQSMWVLNENLEPCGYGVTGDIFIGGAGVAREYWRDRLTTDKSFIICTESGERLYRTGDRGRWHRSGYIEFLGREDLQVKVQGYRIELGEIECALNSSELVAEACVVCHGDPGSNERYLEAWITLTPVGKLDARAQERIQEHLMALLPAYMVPARYHIIERIPLSHNGKLDRSQLSPGTVHHQAGSRLPAAATPEVLHLQTLLAETLNCSPEQINMHASFFDNGGSSLSGIILLGRIKRTLNVDLSLAEILGYQQLTSLAERLRQNHPLALSMLSGKVNCPTLATLYLVHGAGGQVHQYTGLIRALGFRANVITIASPGLAEPEACETLTLQQLAAAHLSTIPRSGRALAVIAGWSLGGQLAVHMAALASEQGSPFAHAIVIDSGLPSSEPLKKRRFSVAQCYLNLFDSLGIARDLCRQKGTDVQNSFTDEVRDYYALNQSVIGEKMTPEHAEAFCRAVKSSFELIENAGPLPRLDIPVTLWLSEERRSKQPELSQRWKAQSSCNVQLNWCRETHYNILNNARLQRALLGLLGTLSTVSVK</sequence>
<accession>A0A6L6IHR0</accession>
<dbReference type="Gene3D" id="3.40.50.1820">
    <property type="entry name" value="alpha/beta hydrolase"/>
    <property type="match status" value="1"/>
</dbReference>
<dbReference type="InterPro" id="IPR001242">
    <property type="entry name" value="Condensation_dom"/>
</dbReference>
<name>A0A6L6IHR0_9ENTR</name>
<dbReference type="Pfam" id="PF00975">
    <property type="entry name" value="Thioesterase"/>
    <property type="match status" value="1"/>
</dbReference>
<dbReference type="InterPro" id="IPR036736">
    <property type="entry name" value="ACP-like_sf"/>
</dbReference>
<dbReference type="Pfam" id="PF00668">
    <property type="entry name" value="Condensation"/>
    <property type="match status" value="1"/>
</dbReference>
<dbReference type="InterPro" id="IPR009081">
    <property type="entry name" value="PP-bd_ACP"/>
</dbReference>
<dbReference type="InterPro" id="IPR042099">
    <property type="entry name" value="ANL_N_sf"/>
</dbReference>
<dbReference type="PANTHER" id="PTHR45527">
    <property type="entry name" value="NONRIBOSOMAL PEPTIDE SYNTHETASE"/>
    <property type="match status" value="1"/>
</dbReference>
<evidence type="ECO:0000313" key="3">
    <source>
        <dbReference type="EMBL" id="MTH46371.1"/>
    </source>
</evidence>
<dbReference type="GO" id="GO:0016877">
    <property type="term" value="F:ligase activity, forming carbon-sulfur bonds"/>
    <property type="evidence" value="ECO:0007669"/>
    <property type="project" value="UniProtKB-ARBA"/>
</dbReference>
<comment type="caution">
    <text evidence="3">The sequence shown here is derived from an EMBL/GenBank/DDBJ whole genome shotgun (WGS) entry which is preliminary data.</text>
</comment>
<dbReference type="GO" id="GO:0043041">
    <property type="term" value="P:amino acid activation for nonribosomal peptide biosynthetic process"/>
    <property type="evidence" value="ECO:0007669"/>
    <property type="project" value="TreeGrafter"/>
</dbReference>
<dbReference type="InterPro" id="IPR020845">
    <property type="entry name" value="AMP-binding_CS"/>
</dbReference>
<dbReference type="RefSeq" id="WP_155108011.1">
    <property type="nucleotide sequence ID" value="NZ_WMJZ01000010.1"/>
</dbReference>
<dbReference type="GO" id="GO:0005737">
    <property type="term" value="C:cytoplasm"/>
    <property type="evidence" value="ECO:0007669"/>
    <property type="project" value="TreeGrafter"/>
</dbReference>
<dbReference type="InterPro" id="IPR001031">
    <property type="entry name" value="Thioesterase"/>
</dbReference>
<reference evidence="3 4" key="1">
    <citation type="submission" date="2019-11" db="EMBL/GenBank/DDBJ databases">
        <title>Escherichia alba sp. nov. isolated from the gut of plastic-eating superworms Zophobas atratus.</title>
        <authorList>
            <person name="Yang Y."/>
        </authorList>
    </citation>
    <scope>NUCLEOTIDE SEQUENCE [LARGE SCALE GENOMIC DNA]</scope>
    <source>
        <strain evidence="4">BIT-B35</strain>
    </source>
</reference>
<dbReference type="Gene3D" id="3.30.300.30">
    <property type="match status" value="1"/>
</dbReference>
<dbReference type="Gene3D" id="3.30.559.10">
    <property type="entry name" value="Chloramphenicol acetyltransferase-like domain"/>
    <property type="match status" value="1"/>
</dbReference>
<organism evidence="3 4">
    <name type="scientific">Intestinirhabdus alba</name>
    <dbReference type="NCBI Taxonomy" id="2899544"/>
    <lineage>
        <taxon>Bacteria</taxon>
        <taxon>Pseudomonadati</taxon>
        <taxon>Pseudomonadota</taxon>
        <taxon>Gammaproteobacteria</taxon>
        <taxon>Enterobacterales</taxon>
        <taxon>Enterobacteriaceae</taxon>
        <taxon>Intestinirhabdus</taxon>
    </lineage>
</organism>
<feature type="domain" description="Carrier" evidence="2">
    <location>
        <begin position="1036"/>
        <end position="1110"/>
    </location>
</feature>
<dbReference type="GO" id="GO:0031177">
    <property type="term" value="F:phosphopantetheine binding"/>
    <property type="evidence" value="ECO:0007669"/>
    <property type="project" value="TreeGrafter"/>
</dbReference>
<dbReference type="Gene3D" id="3.40.50.12780">
    <property type="entry name" value="N-terminal domain of ligase-like"/>
    <property type="match status" value="1"/>
</dbReference>
<dbReference type="InterPro" id="IPR029058">
    <property type="entry name" value="AB_hydrolase_fold"/>
</dbReference>
<dbReference type="Pfam" id="PF13193">
    <property type="entry name" value="AMP-binding_C"/>
    <property type="match status" value="1"/>
</dbReference>
<dbReference type="SUPFAM" id="SSF56801">
    <property type="entry name" value="Acetyl-CoA synthetase-like"/>
    <property type="match status" value="1"/>
</dbReference>
<dbReference type="GO" id="GO:0044550">
    <property type="term" value="P:secondary metabolite biosynthetic process"/>
    <property type="evidence" value="ECO:0007669"/>
    <property type="project" value="TreeGrafter"/>
</dbReference>
<keyword evidence="1" id="KW-0436">Ligase</keyword>
<dbReference type="SUPFAM" id="SSF53474">
    <property type="entry name" value="alpha/beta-Hydrolases"/>
    <property type="match status" value="1"/>
</dbReference>
<dbReference type="PROSITE" id="PS50075">
    <property type="entry name" value="CARRIER"/>
    <property type="match status" value="1"/>
</dbReference>
<dbReference type="NCBIfam" id="TIGR01733">
    <property type="entry name" value="AA-adenyl-dom"/>
    <property type="match status" value="1"/>
</dbReference>
<proteinExistence type="predicted"/>
<dbReference type="Pfam" id="PF00501">
    <property type="entry name" value="AMP-binding"/>
    <property type="match status" value="1"/>
</dbReference>
<dbReference type="SUPFAM" id="SSF52777">
    <property type="entry name" value="CoA-dependent acyltransferases"/>
    <property type="match status" value="2"/>
</dbReference>
<evidence type="ECO:0000313" key="4">
    <source>
        <dbReference type="Proteomes" id="UP000477739"/>
    </source>
</evidence>
<dbReference type="Pfam" id="PF00550">
    <property type="entry name" value="PP-binding"/>
    <property type="match status" value="1"/>
</dbReference>
<dbReference type="Proteomes" id="UP000477739">
    <property type="component" value="Unassembled WGS sequence"/>
</dbReference>
<dbReference type="EMBL" id="WMJZ01000010">
    <property type="protein sequence ID" value="MTH46371.1"/>
    <property type="molecule type" value="Genomic_DNA"/>
</dbReference>
<protein>
    <submittedName>
        <fullName evidence="3">Amino acid adenylation domain-containing protein</fullName>
    </submittedName>
</protein>
<dbReference type="PANTHER" id="PTHR45527:SF1">
    <property type="entry name" value="FATTY ACID SYNTHASE"/>
    <property type="match status" value="1"/>
</dbReference>
<dbReference type="InterPro" id="IPR045851">
    <property type="entry name" value="AMP-bd_C_sf"/>
</dbReference>
<dbReference type="SUPFAM" id="SSF47336">
    <property type="entry name" value="ACP-like"/>
    <property type="match status" value="1"/>
</dbReference>
<dbReference type="PROSITE" id="PS00455">
    <property type="entry name" value="AMP_BINDING"/>
    <property type="match status" value="1"/>
</dbReference>
<keyword evidence="4" id="KW-1185">Reference proteome</keyword>
<evidence type="ECO:0000259" key="2">
    <source>
        <dbReference type="PROSITE" id="PS50075"/>
    </source>
</evidence>
<dbReference type="InterPro" id="IPR000873">
    <property type="entry name" value="AMP-dep_synth/lig_dom"/>
</dbReference>
<gene>
    <name evidence="3" type="ORF">GJV78_08930</name>
</gene>
<evidence type="ECO:0000256" key="1">
    <source>
        <dbReference type="ARBA" id="ARBA00022598"/>
    </source>
</evidence>
<dbReference type="Gene3D" id="3.30.559.30">
    <property type="entry name" value="Nonribosomal peptide synthetase, condensation domain"/>
    <property type="match status" value="1"/>
</dbReference>
<dbReference type="Gene3D" id="1.10.1200.10">
    <property type="entry name" value="ACP-like"/>
    <property type="match status" value="1"/>
</dbReference>